<protein>
    <submittedName>
        <fullName evidence="4">Uncharacterized protein</fullName>
    </submittedName>
</protein>
<keyword evidence="2" id="KW-0812">Transmembrane</keyword>
<feature type="compositionally biased region" description="Basic and acidic residues" evidence="1">
    <location>
        <begin position="108"/>
        <end position="128"/>
    </location>
</feature>
<sequence>MINIQIEKDILSIKQGASGFCLKIIRRRHTFRSSSGHRDGLVLQSLKKTLCRQNTIQRYKTIQNVIFMLLVLYCCLTIHCAIMEDKRPHSNKINTLSFLNENISKPKTDQTQEKITRVGRARSDEHRERKPKSVKKILKCRSMLNKLVYRYYSGFLYILEY</sequence>
<feature type="region of interest" description="Disordered" evidence="1">
    <location>
        <begin position="108"/>
        <end position="130"/>
    </location>
</feature>
<evidence type="ECO:0000313" key="3">
    <source>
        <dbReference type="Proteomes" id="UP000095283"/>
    </source>
</evidence>
<dbReference type="AlphaFoldDB" id="A0A1I7WAK2"/>
<dbReference type="Proteomes" id="UP000095283">
    <property type="component" value="Unplaced"/>
</dbReference>
<keyword evidence="2" id="KW-0472">Membrane</keyword>
<evidence type="ECO:0000313" key="4">
    <source>
        <dbReference type="WBParaSite" id="Hba_01710"/>
    </source>
</evidence>
<reference evidence="4" key="1">
    <citation type="submission" date="2016-11" db="UniProtKB">
        <authorList>
            <consortium name="WormBaseParasite"/>
        </authorList>
    </citation>
    <scope>IDENTIFICATION</scope>
</reference>
<organism evidence="3 4">
    <name type="scientific">Heterorhabditis bacteriophora</name>
    <name type="common">Entomopathogenic nematode worm</name>
    <dbReference type="NCBI Taxonomy" id="37862"/>
    <lineage>
        <taxon>Eukaryota</taxon>
        <taxon>Metazoa</taxon>
        <taxon>Ecdysozoa</taxon>
        <taxon>Nematoda</taxon>
        <taxon>Chromadorea</taxon>
        <taxon>Rhabditida</taxon>
        <taxon>Rhabditina</taxon>
        <taxon>Rhabditomorpha</taxon>
        <taxon>Strongyloidea</taxon>
        <taxon>Heterorhabditidae</taxon>
        <taxon>Heterorhabditis</taxon>
    </lineage>
</organism>
<dbReference type="WBParaSite" id="Hba_01710">
    <property type="protein sequence ID" value="Hba_01710"/>
    <property type="gene ID" value="Hba_01710"/>
</dbReference>
<feature type="transmembrane region" description="Helical" evidence="2">
    <location>
        <begin position="62"/>
        <end position="82"/>
    </location>
</feature>
<name>A0A1I7WAK2_HETBA</name>
<accession>A0A1I7WAK2</accession>
<keyword evidence="3" id="KW-1185">Reference proteome</keyword>
<proteinExistence type="predicted"/>
<evidence type="ECO:0000256" key="1">
    <source>
        <dbReference type="SAM" id="MobiDB-lite"/>
    </source>
</evidence>
<keyword evidence="2" id="KW-1133">Transmembrane helix</keyword>
<evidence type="ECO:0000256" key="2">
    <source>
        <dbReference type="SAM" id="Phobius"/>
    </source>
</evidence>